<dbReference type="InterPro" id="IPR026170">
    <property type="entry name" value="FAM173A/B"/>
</dbReference>
<gene>
    <name evidence="5" type="ORF">BGI27_09245</name>
    <name evidence="6" type="ORF">CGU29_08510</name>
</gene>
<evidence type="ECO:0000256" key="1">
    <source>
        <dbReference type="ARBA" id="ARBA00022603"/>
    </source>
</evidence>
<keyword evidence="2 6" id="KW-0808">Transferase</keyword>
<evidence type="ECO:0000313" key="6">
    <source>
        <dbReference type="EMBL" id="PAS93270.1"/>
    </source>
</evidence>
<proteinExistence type="predicted"/>
<evidence type="ECO:0000256" key="3">
    <source>
        <dbReference type="ARBA" id="ARBA00022691"/>
    </source>
</evidence>
<feature type="domain" description="Methyltransferase" evidence="4">
    <location>
        <begin position="73"/>
        <end position="149"/>
    </location>
</feature>
<dbReference type="Pfam" id="PF13649">
    <property type="entry name" value="Methyltransf_25"/>
    <property type="match status" value="1"/>
</dbReference>
<protein>
    <submittedName>
        <fullName evidence="5 6">SAM-dependent methyltransferase</fullName>
    </submittedName>
</protein>
<name>A0A272EU48_9RHOO</name>
<dbReference type="PANTHER" id="PTHR13610:SF11">
    <property type="entry name" value="METHYLTRANSFERASE DOMAIN-CONTAINING PROTEIN"/>
    <property type="match status" value="1"/>
</dbReference>
<dbReference type="PROSITE" id="PS51318">
    <property type="entry name" value="TAT"/>
    <property type="match status" value="1"/>
</dbReference>
<dbReference type="InterPro" id="IPR029063">
    <property type="entry name" value="SAM-dependent_MTases_sf"/>
</dbReference>
<dbReference type="OrthoDB" id="9801363at2"/>
<dbReference type="CDD" id="cd02440">
    <property type="entry name" value="AdoMet_MTases"/>
    <property type="match status" value="1"/>
</dbReference>
<dbReference type="GO" id="GO:0032259">
    <property type="term" value="P:methylation"/>
    <property type="evidence" value="ECO:0007669"/>
    <property type="project" value="UniProtKB-KW"/>
</dbReference>
<evidence type="ECO:0000256" key="2">
    <source>
        <dbReference type="ARBA" id="ARBA00022679"/>
    </source>
</evidence>
<keyword evidence="3" id="KW-0949">S-adenosyl-L-methionine</keyword>
<sequence length="201" mass="22043">MTDRLIVPGQPHLSRRGFLTGALAGASLLGLGARPALAQFGPDNRLDVPYVPTPQEVVDEMLRMAQVRTGDVVYDLGCGDGRVVITVAAKLGATGVGIDLDPQRISEANANARSAKVTDRVKFVEADLFTSDFSAATVVTLYLLDSVNRRLRPQLWRQLSVGTRVVSHDFSMGEEWPPEDVRQVGRSTLYRWTITEAHKRT</sequence>
<evidence type="ECO:0000313" key="8">
    <source>
        <dbReference type="Proteomes" id="UP000623509"/>
    </source>
</evidence>
<reference evidence="5 8" key="1">
    <citation type="submission" date="2016-08" db="EMBL/GenBank/DDBJ databases">
        <title>Candidatus Dactylopiibacterium carminicum genome sequence.</title>
        <authorList>
            <person name="Ramirez-Puebla S.T."/>
            <person name="Ormeno-Orrillo E."/>
            <person name="Vera-Ponce De Leon A."/>
            <person name="Luis L."/>
            <person name="Sanchez-Flores A."/>
            <person name="Monica R."/>
            <person name="Martinez-Romero E."/>
        </authorList>
    </citation>
    <scope>NUCLEOTIDE SEQUENCE [LARGE SCALE GENOMIC DNA]</scope>
    <source>
        <strain evidence="5">END1</strain>
    </source>
</reference>
<dbReference type="AlphaFoldDB" id="A0A272EU48"/>
<evidence type="ECO:0000313" key="5">
    <source>
        <dbReference type="EMBL" id="KAF7599158.1"/>
    </source>
</evidence>
<dbReference type="PANTHER" id="PTHR13610">
    <property type="entry name" value="METHYLTRANSFERASE DOMAIN-CONTAINING PROTEIN"/>
    <property type="match status" value="1"/>
</dbReference>
<dbReference type="SUPFAM" id="SSF53335">
    <property type="entry name" value="S-adenosyl-L-methionine-dependent methyltransferases"/>
    <property type="match status" value="1"/>
</dbReference>
<dbReference type="Gene3D" id="3.40.50.150">
    <property type="entry name" value="Vaccinia Virus protein VP39"/>
    <property type="match status" value="1"/>
</dbReference>
<keyword evidence="8" id="KW-1185">Reference proteome</keyword>
<organism evidence="6 7">
    <name type="scientific">Candidatus Dactylopiibacterium carminicum</name>
    <dbReference type="NCBI Taxonomy" id="857335"/>
    <lineage>
        <taxon>Bacteria</taxon>
        <taxon>Pseudomonadati</taxon>
        <taxon>Pseudomonadota</taxon>
        <taxon>Betaproteobacteria</taxon>
        <taxon>Rhodocyclales</taxon>
        <taxon>Rhodocyclaceae</taxon>
        <taxon>Candidatus Dactylopiibacterium</taxon>
    </lineage>
</organism>
<dbReference type="EMBL" id="NMRN01000020">
    <property type="protein sequence ID" value="PAS93270.1"/>
    <property type="molecule type" value="Genomic_DNA"/>
</dbReference>
<reference evidence="6 7" key="2">
    <citation type="submission" date="2017-07" db="EMBL/GenBank/DDBJ databases">
        <title>Candidatus Dactylopiibacterium carminicum, a nitrogen-fixing symbiont of the cochineal insect Dactylopius coccus and Dactylopius opuntiae (Hemiptera: Coccoidea: Dactylopiidae).</title>
        <authorList>
            <person name="Vera A."/>
        </authorList>
    </citation>
    <scope>NUCLEOTIDE SEQUENCE [LARGE SCALE GENOMIC DNA]</scope>
    <source>
        <strain evidence="6 7">NFDCM</strain>
    </source>
</reference>
<comment type="caution">
    <text evidence="6">The sequence shown here is derived from an EMBL/GenBank/DDBJ whole genome shotgun (WGS) entry which is preliminary data.</text>
</comment>
<dbReference type="Proteomes" id="UP000216107">
    <property type="component" value="Unassembled WGS sequence"/>
</dbReference>
<dbReference type="InterPro" id="IPR006311">
    <property type="entry name" value="TAT_signal"/>
</dbReference>
<dbReference type="InterPro" id="IPR041698">
    <property type="entry name" value="Methyltransf_25"/>
</dbReference>
<evidence type="ECO:0000313" key="7">
    <source>
        <dbReference type="Proteomes" id="UP000216107"/>
    </source>
</evidence>
<dbReference type="RefSeq" id="WP_095524600.1">
    <property type="nucleotide sequence ID" value="NZ_MDUX01000026.1"/>
</dbReference>
<keyword evidence="1 6" id="KW-0489">Methyltransferase</keyword>
<dbReference type="Proteomes" id="UP000623509">
    <property type="component" value="Unassembled WGS sequence"/>
</dbReference>
<evidence type="ECO:0000259" key="4">
    <source>
        <dbReference type="Pfam" id="PF13649"/>
    </source>
</evidence>
<dbReference type="GO" id="GO:0016279">
    <property type="term" value="F:protein-lysine N-methyltransferase activity"/>
    <property type="evidence" value="ECO:0007669"/>
    <property type="project" value="InterPro"/>
</dbReference>
<dbReference type="EMBL" id="MDUX01000026">
    <property type="protein sequence ID" value="KAF7599158.1"/>
    <property type="molecule type" value="Genomic_DNA"/>
</dbReference>
<accession>A0A272EU48</accession>